<keyword evidence="16" id="KW-1185">Reference proteome</keyword>
<keyword evidence="7 13" id="KW-0812">Transmembrane</keyword>
<dbReference type="Proteomes" id="UP000706039">
    <property type="component" value="Unassembled WGS sequence"/>
</dbReference>
<reference evidence="15 16" key="1">
    <citation type="submission" date="2021-08" db="EMBL/GenBank/DDBJ databases">
        <authorList>
            <person name="Tuo L."/>
        </authorList>
    </citation>
    <scope>NUCLEOTIDE SEQUENCE [LARGE SCALE GENOMIC DNA]</scope>
    <source>
        <strain evidence="15 16">JCM 31229</strain>
    </source>
</reference>
<evidence type="ECO:0000256" key="6">
    <source>
        <dbReference type="ARBA" id="ARBA00022556"/>
    </source>
</evidence>
<evidence type="ECO:0000256" key="1">
    <source>
        <dbReference type="ARBA" id="ARBA00004651"/>
    </source>
</evidence>
<feature type="transmembrane region" description="Helical" evidence="13">
    <location>
        <begin position="91"/>
        <end position="108"/>
    </location>
</feature>
<dbReference type="PANTHER" id="PTHR30561">
    <property type="entry name" value="SMR FAMILY PROTON-DEPENDENT DRUG EFFLUX TRANSPORTER SUGE"/>
    <property type="match status" value="1"/>
</dbReference>
<keyword evidence="8" id="KW-0448">Lipopolysaccharide biosynthesis</keyword>
<name>A0ABS7PVI0_9SPHN</name>
<evidence type="ECO:0000256" key="11">
    <source>
        <dbReference type="ARBA" id="ARBA00023136"/>
    </source>
</evidence>
<accession>A0ABS7PVI0</accession>
<dbReference type="Gene3D" id="1.10.3730.20">
    <property type="match status" value="2"/>
</dbReference>
<evidence type="ECO:0000313" key="16">
    <source>
        <dbReference type="Proteomes" id="UP000706039"/>
    </source>
</evidence>
<feature type="domain" description="EamA" evidence="14">
    <location>
        <begin position="8"/>
        <end position="130"/>
    </location>
</feature>
<feature type="transmembrane region" description="Helical" evidence="13">
    <location>
        <begin position="6"/>
        <end position="23"/>
    </location>
</feature>
<sequence length="278" mass="28433">MPIAVFGLILFAALLHAGWNAIVKRGSDTLLTTVLVTASAALVAAAALPLLPAPAPASWPFIAVSALFQIVYFILVAAAYRVADMSQAYPLMRGAAPLLVALASAAWIGEPLSASAWAGVAVLSAGIFGMAADGRRGGDRAGLLLALLNALVIAGYTVIDGLGVRRSGAPAAYTLWIFLLTGLPLAAWALLARRRAFVGYAARNWHLGMAGGLGTLASYGLALWAMTMAPVAVVAALRETSILFGVAISGMVLKERVSTARIVAVCVIAAGAAILRSG</sequence>
<comment type="caution">
    <text evidence="15">The sequence shown here is derived from an EMBL/GenBank/DDBJ whole genome shotgun (WGS) entry which is preliminary data.</text>
</comment>
<evidence type="ECO:0000256" key="3">
    <source>
        <dbReference type="ARBA" id="ARBA00022475"/>
    </source>
</evidence>
<dbReference type="Pfam" id="PF00892">
    <property type="entry name" value="EamA"/>
    <property type="match status" value="2"/>
</dbReference>
<evidence type="ECO:0000313" key="15">
    <source>
        <dbReference type="EMBL" id="MBY8825276.1"/>
    </source>
</evidence>
<keyword evidence="5" id="KW-0997">Cell inner membrane</keyword>
<keyword evidence="3" id="KW-1003">Cell membrane</keyword>
<evidence type="ECO:0000256" key="12">
    <source>
        <dbReference type="ARBA" id="ARBA00038032"/>
    </source>
</evidence>
<dbReference type="RefSeq" id="WP_222992372.1">
    <property type="nucleotide sequence ID" value="NZ_JAINVV010000011.1"/>
</dbReference>
<protein>
    <submittedName>
        <fullName evidence="15">EamA family transporter</fullName>
    </submittedName>
</protein>
<feature type="transmembrane region" description="Helical" evidence="13">
    <location>
        <begin position="204"/>
        <end position="225"/>
    </location>
</feature>
<evidence type="ECO:0000256" key="4">
    <source>
        <dbReference type="ARBA" id="ARBA00022516"/>
    </source>
</evidence>
<dbReference type="SUPFAM" id="SSF103481">
    <property type="entry name" value="Multidrug resistance efflux transporter EmrE"/>
    <property type="match status" value="2"/>
</dbReference>
<feature type="transmembrane region" description="Helical" evidence="13">
    <location>
        <begin position="30"/>
        <end position="51"/>
    </location>
</feature>
<dbReference type="InterPro" id="IPR000620">
    <property type="entry name" value="EamA_dom"/>
</dbReference>
<evidence type="ECO:0000256" key="2">
    <source>
        <dbReference type="ARBA" id="ARBA00022448"/>
    </source>
</evidence>
<comment type="similarity">
    <text evidence="12">Belongs to the drug/metabolite transporter (DMT) superfamily. Small multidrug resistance (SMR) (TC 2.A.7.1) family.</text>
</comment>
<evidence type="ECO:0000256" key="9">
    <source>
        <dbReference type="ARBA" id="ARBA00022989"/>
    </source>
</evidence>
<feature type="transmembrane region" description="Helical" evidence="13">
    <location>
        <begin position="114"/>
        <end position="132"/>
    </location>
</feature>
<proteinExistence type="inferred from homology"/>
<feature type="transmembrane region" description="Helical" evidence="13">
    <location>
        <begin position="141"/>
        <end position="159"/>
    </location>
</feature>
<evidence type="ECO:0000259" key="14">
    <source>
        <dbReference type="Pfam" id="PF00892"/>
    </source>
</evidence>
<feature type="transmembrane region" description="Helical" evidence="13">
    <location>
        <begin position="171"/>
        <end position="192"/>
    </location>
</feature>
<feature type="domain" description="EamA" evidence="14">
    <location>
        <begin position="141"/>
        <end position="275"/>
    </location>
</feature>
<keyword evidence="6" id="KW-0441">Lipid A biosynthesis</keyword>
<dbReference type="InterPro" id="IPR000390">
    <property type="entry name" value="Small_drug/metabolite_transptr"/>
</dbReference>
<organism evidence="15 16">
    <name type="scientific">Sphingomonas colocasiae</name>
    <dbReference type="NCBI Taxonomy" id="1848973"/>
    <lineage>
        <taxon>Bacteria</taxon>
        <taxon>Pseudomonadati</taxon>
        <taxon>Pseudomonadota</taxon>
        <taxon>Alphaproteobacteria</taxon>
        <taxon>Sphingomonadales</taxon>
        <taxon>Sphingomonadaceae</taxon>
        <taxon>Sphingomonas</taxon>
    </lineage>
</organism>
<dbReference type="EMBL" id="JAINVV010000011">
    <property type="protein sequence ID" value="MBY8825276.1"/>
    <property type="molecule type" value="Genomic_DNA"/>
</dbReference>
<evidence type="ECO:0000256" key="7">
    <source>
        <dbReference type="ARBA" id="ARBA00022692"/>
    </source>
</evidence>
<comment type="subcellular location">
    <subcellularLocation>
        <location evidence="1">Cell membrane</location>
        <topology evidence="1">Multi-pass membrane protein</topology>
    </subcellularLocation>
</comment>
<evidence type="ECO:0000256" key="8">
    <source>
        <dbReference type="ARBA" id="ARBA00022985"/>
    </source>
</evidence>
<keyword evidence="9 13" id="KW-1133">Transmembrane helix</keyword>
<keyword evidence="10" id="KW-0443">Lipid metabolism</keyword>
<dbReference type="InterPro" id="IPR037185">
    <property type="entry name" value="EmrE-like"/>
</dbReference>
<keyword evidence="4" id="KW-0444">Lipid biosynthesis</keyword>
<feature type="transmembrane region" description="Helical" evidence="13">
    <location>
        <begin position="57"/>
        <end position="79"/>
    </location>
</feature>
<evidence type="ECO:0000256" key="5">
    <source>
        <dbReference type="ARBA" id="ARBA00022519"/>
    </source>
</evidence>
<feature type="transmembrane region" description="Helical" evidence="13">
    <location>
        <begin position="231"/>
        <end position="253"/>
    </location>
</feature>
<evidence type="ECO:0000256" key="10">
    <source>
        <dbReference type="ARBA" id="ARBA00023098"/>
    </source>
</evidence>
<keyword evidence="2" id="KW-0813">Transport</keyword>
<keyword evidence="11 13" id="KW-0472">Membrane</keyword>
<evidence type="ECO:0000256" key="13">
    <source>
        <dbReference type="SAM" id="Phobius"/>
    </source>
</evidence>
<dbReference type="PANTHER" id="PTHR30561:SF1">
    <property type="entry name" value="MULTIDRUG TRANSPORTER EMRE"/>
    <property type="match status" value="1"/>
</dbReference>
<gene>
    <name evidence="15" type="ORF">K7G82_23435</name>
</gene>